<evidence type="ECO:0000256" key="1">
    <source>
        <dbReference type="SAM" id="Phobius"/>
    </source>
</evidence>
<evidence type="ECO:0000259" key="2">
    <source>
        <dbReference type="Pfam" id="PF00350"/>
    </source>
</evidence>
<dbReference type="AlphaFoldDB" id="A0A934R8Y9"/>
<evidence type="ECO:0000313" key="4">
    <source>
        <dbReference type="Proteomes" id="UP000600139"/>
    </source>
</evidence>
<keyword evidence="4" id="KW-1185">Reference proteome</keyword>
<comment type="caution">
    <text evidence="3">The sequence shown here is derived from an EMBL/GenBank/DDBJ whole genome shotgun (WGS) entry which is preliminary data.</text>
</comment>
<dbReference type="CDD" id="cd09912">
    <property type="entry name" value="DLP_2"/>
    <property type="match status" value="1"/>
</dbReference>
<proteinExistence type="predicted"/>
<reference evidence="3" key="1">
    <citation type="submission" date="2021-01" db="EMBL/GenBank/DDBJ databases">
        <title>Modified the classification status of verrucomicrobia.</title>
        <authorList>
            <person name="Feng X."/>
        </authorList>
    </citation>
    <scope>NUCLEOTIDE SEQUENCE</scope>
    <source>
        <strain evidence="3">JCM 18052</strain>
    </source>
</reference>
<dbReference type="PANTHER" id="PTHR43681">
    <property type="entry name" value="TRANSMEMBRANE GTPASE FZO"/>
    <property type="match status" value="1"/>
</dbReference>
<keyword evidence="1" id="KW-0812">Transmembrane</keyword>
<dbReference type="Gene3D" id="3.40.50.300">
    <property type="entry name" value="P-loop containing nucleotide triphosphate hydrolases"/>
    <property type="match status" value="1"/>
</dbReference>
<protein>
    <submittedName>
        <fullName evidence="3">Dynamin family protein</fullName>
    </submittedName>
</protein>
<feature type="transmembrane region" description="Helical" evidence="1">
    <location>
        <begin position="449"/>
        <end position="467"/>
    </location>
</feature>
<keyword evidence="1" id="KW-0472">Membrane</keyword>
<dbReference type="Pfam" id="PF00350">
    <property type="entry name" value="Dynamin_N"/>
    <property type="match status" value="1"/>
</dbReference>
<dbReference type="InterPro" id="IPR051943">
    <property type="entry name" value="TRAFAC_Dynamin-like_GTPase"/>
</dbReference>
<dbReference type="RefSeq" id="WP_200352196.1">
    <property type="nucleotide sequence ID" value="NZ_BAABHZ010000001.1"/>
</dbReference>
<keyword evidence="1" id="KW-1133">Transmembrane helix</keyword>
<evidence type="ECO:0000313" key="3">
    <source>
        <dbReference type="EMBL" id="MBK1817249.1"/>
    </source>
</evidence>
<dbReference type="InterPro" id="IPR045063">
    <property type="entry name" value="Dynamin_N"/>
</dbReference>
<feature type="domain" description="Dynamin N-terminal" evidence="2">
    <location>
        <begin position="118"/>
        <end position="183"/>
    </location>
</feature>
<sequence>MSYTMFGERYFATRERLAGVMRGIVDLAADTGTDLGDKLPLAEIESGLGAPFLFVVCGEVNAGKSCLLNGLFGQDLCRVNVLPETDRVLWYKYGATARDAPATPLLEERFRPSDVLRDFHVIDTPGTNSAVEGHQQITARFLPSADLILFVFPVSNPWGAATWNFISELSAEDLERVVLIIQQADQRESVDLDVIRGHMTDLAMKRIGRTPPIFAVSAKNACEAKRATPFARAQFQKSGFPELENHISRKICESPARKSVLHSWRGQAASALHAVEDHIDNLSHSLKTQGRFLDTTEREIDDIRERFVVRLPTHLNGVAEVFETEAVWVSKVLHRRLAAAPSFVRLFIGDRTGQKMETLFIERLQTAVEAVAEKDGVEVVEFCHHHWQELGARVREAMGIDLRSSLPIDETLGTAKNRFILRLGRAARQGIGNLKVRNQLDKDIRRRNIALKSFTFMTLLLTTIGASCGALGLPWIPGILCTLAGLFLIGGVLTAWVTRKSITAEFQQRLLDTCGGFASTLRSDYEEALRIVFQDYASSLTAVHTHLAREKLTIEPKLKRWQELFLTLKAIEQEL</sequence>
<dbReference type="SUPFAM" id="SSF52540">
    <property type="entry name" value="P-loop containing nucleoside triphosphate hydrolases"/>
    <property type="match status" value="1"/>
</dbReference>
<gene>
    <name evidence="3" type="ORF">JIN84_16635</name>
</gene>
<dbReference type="InterPro" id="IPR027417">
    <property type="entry name" value="P-loop_NTPase"/>
</dbReference>
<dbReference type="PANTHER" id="PTHR43681:SF1">
    <property type="entry name" value="SARCALUMENIN"/>
    <property type="match status" value="1"/>
</dbReference>
<dbReference type="Proteomes" id="UP000600139">
    <property type="component" value="Unassembled WGS sequence"/>
</dbReference>
<organism evidence="3 4">
    <name type="scientific">Luteolibacter yonseiensis</name>
    <dbReference type="NCBI Taxonomy" id="1144680"/>
    <lineage>
        <taxon>Bacteria</taxon>
        <taxon>Pseudomonadati</taxon>
        <taxon>Verrucomicrobiota</taxon>
        <taxon>Verrucomicrobiia</taxon>
        <taxon>Verrucomicrobiales</taxon>
        <taxon>Verrucomicrobiaceae</taxon>
        <taxon>Luteolibacter</taxon>
    </lineage>
</organism>
<feature type="transmembrane region" description="Helical" evidence="1">
    <location>
        <begin position="473"/>
        <end position="497"/>
    </location>
</feature>
<dbReference type="EMBL" id="JAENIK010000012">
    <property type="protein sequence ID" value="MBK1817249.1"/>
    <property type="molecule type" value="Genomic_DNA"/>
</dbReference>
<name>A0A934R8Y9_9BACT</name>
<accession>A0A934R8Y9</accession>